<accession>A0ABD2QJJ9</accession>
<evidence type="ECO:0000259" key="1">
    <source>
        <dbReference type="SMART" id="SM00225"/>
    </source>
</evidence>
<feature type="domain" description="BTB" evidence="1">
    <location>
        <begin position="188"/>
        <end position="291"/>
    </location>
</feature>
<dbReference type="SMART" id="SM00225">
    <property type="entry name" value="BTB"/>
    <property type="match status" value="1"/>
</dbReference>
<organism evidence="2 3">
    <name type="scientific">Cichlidogyrus casuarinus</name>
    <dbReference type="NCBI Taxonomy" id="1844966"/>
    <lineage>
        <taxon>Eukaryota</taxon>
        <taxon>Metazoa</taxon>
        <taxon>Spiralia</taxon>
        <taxon>Lophotrochozoa</taxon>
        <taxon>Platyhelminthes</taxon>
        <taxon>Monogenea</taxon>
        <taxon>Monopisthocotylea</taxon>
        <taxon>Dactylogyridea</taxon>
        <taxon>Ancyrocephalidae</taxon>
        <taxon>Cichlidogyrus</taxon>
    </lineage>
</organism>
<comment type="caution">
    <text evidence="2">The sequence shown here is derived from an EMBL/GenBank/DDBJ whole genome shotgun (WGS) entry which is preliminary data.</text>
</comment>
<dbReference type="SUPFAM" id="SSF54695">
    <property type="entry name" value="POZ domain"/>
    <property type="match status" value="1"/>
</dbReference>
<protein>
    <recommendedName>
        <fullName evidence="1">BTB domain-containing protein</fullName>
    </recommendedName>
</protein>
<dbReference type="PANTHER" id="PTHR22744:SF17">
    <property type="entry name" value="BTB DOMAIN-CONTAINING PROTEIN"/>
    <property type="match status" value="1"/>
</dbReference>
<reference evidence="2 3" key="1">
    <citation type="submission" date="2024-11" db="EMBL/GenBank/DDBJ databases">
        <title>Adaptive evolution of stress response genes in parasites aligns with host niche diversity.</title>
        <authorList>
            <person name="Hahn C."/>
            <person name="Resl P."/>
        </authorList>
    </citation>
    <scope>NUCLEOTIDE SEQUENCE [LARGE SCALE GENOMIC DNA]</scope>
    <source>
        <strain evidence="2">EGGRZ-B1_66</strain>
        <tissue evidence="2">Body</tissue>
    </source>
</reference>
<dbReference type="Gene3D" id="3.30.710.10">
    <property type="entry name" value="Potassium Channel Kv1.1, Chain A"/>
    <property type="match status" value="1"/>
</dbReference>
<dbReference type="InterPro" id="IPR011333">
    <property type="entry name" value="SKP1/BTB/POZ_sf"/>
</dbReference>
<dbReference type="EMBL" id="JBJKFK010000111">
    <property type="protein sequence ID" value="KAL3319682.1"/>
    <property type="molecule type" value="Genomic_DNA"/>
</dbReference>
<dbReference type="Proteomes" id="UP001626550">
    <property type="component" value="Unassembled WGS sequence"/>
</dbReference>
<dbReference type="PANTHER" id="PTHR22744">
    <property type="entry name" value="HELIX LOOP HELIX PROTEIN 21-RELATED"/>
    <property type="match status" value="1"/>
</dbReference>
<dbReference type="InterPro" id="IPR000210">
    <property type="entry name" value="BTB/POZ_dom"/>
</dbReference>
<keyword evidence="3" id="KW-1185">Reference proteome</keyword>
<evidence type="ECO:0000313" key="3">
    <source>
        <dbReference type="Proteomes" id="UP001626550"/>
    </source>
</evidence>
<name>A0ABD2QJJ9_9PLAT</name>
<evidence type="ECO:0000313" key="2">
    <source>
        <dbReference type="EMBL" id="KAL3319682.1"/>
    </source>
</evidence>
<dbReference type="CDD" id="cd18186">
    <property type="entry name" value="BTB_POZ_ZBTB_KLHL-like"/>
    <property type="match status" value="1"/>
</dbReference>
<gene>
    <name evidence="2" type="ORF">Ciccas_001650</name>
</gene>
<sequence>MNVNHGLQLPDCGSQHAQSNLELGHFLSDDLGKNCGSFTFNERDLVIHCTREINLQDQPAQVTVSHCKIPGLSWIIFIYQLQANQYQPRIAYDFPTYLRADCELLIELAGMSWVVKHKFEGSSWLTNSLQPKTLNDRWCNPIAMKQIEVKVTVNKIWFKFPLFVCCCHPLQTKREGKQIDFQVPDTYSDLQILPNDTDHRRLFVHAAILSLNSPVLYERLKSTKIANAGQCTATLSLPFTYEQVITFLKAIYPNSKLEINRENVEDLMEICKSYHVTKILRRCEKYLYKELECGSPVLVYYLAQKFELRDLQNAALLQLADMNHCQLNARVNLDMKHKGAEALSVLLNDILQRI</sequence>
<dbReference type="Pfam" id="PF00651">
    <property type="entry name" value="BTB"/>
    <property type="match status" value="1"/>
</dbReference>
<dbReference type="AlphaFoldDB" id="A0ABD2QJJ9"/>
<proteinExistence type="predicted"/>